<dbReference type="InterPro" id="IPR016160">
    <property type="entry name" value="Ald_DH_CS_CYS"/>
</dbReference>
<protein>
    <submittedName>
        <fullName evidence="3">Aldehyde dehydrogenase family protein</fullName>
    </submittedName>
</protein>
<proteinExistence type="predicted"/>
<keyword evidence="1" id="KW-0560">Oxidoreductase</keyword>
<evidence type="ECO:0000256" key="1">
    <source>
        <dbReference type="ARBA" id="ARBA00023002"/>
    </source>
</evidence>
<dbReference type="Pfam" id="PF00171">
    <property type="entry name" value="Aldedh"/>
    <property type="match status" value="1"/>
</dbReference>
<accession>A0ABT1M374</accession>
<dbReference type="RefSeq" id="WP_255060932.1">
    <property type="nucleotide sequence ID" value="NZ_JANDBD010000006.1"/>
</dbReference>
<dbReference type="PANTHER" id="PTHR11699">
    <property type="entry name" value="ALDEHYDE DEHYDROGENASE-RELATED"/>
    <property type="match status" value="1"/>
</dbReference>
<organism evidence="3 4">
    <name type="scientific">Mycolicibacterium arenosum</name>
    <dbReference type="NCBI Taxonomy" id="2952157"/>
    <lineage>
        <taxon>Bacteria</taxon>
        <taxon>Bacillati</taxon>
        <taxon>Actinomycetota</taxon>
        <taxon>Actinomycetes</taxon>
        <taxon>Mycobacteriales</taxon>
        <taxon>Mycobacteriaceae</taxon>
        <taxon>Mycolicibacterium</taxon>
    </lineage>
</organism>
<dbReference type="InterPro" id="IPR016162">
    <property type="entry name" value="Ald_DH_N"/>
</dbReference>
<dbReference type="InterPro" id="IPR015590">
    <property type="entry name" value="Aldehyde_DH_dom"/>
</dbReference>
<evidence type="ECO:0000259" key="2">
    <source>
        <dbReference type="Pfam" id="PF00171"/>
    </source>
</evidence>
<dbReference type="EMBL" id="JANDBD010000006">
    <property type="protein sequence ID" value="MCP9273610.1"/>
    <property type="molecule type" value="Genomic_DNA"/>
</dbReference>
<dbReference type="Gene3D" id="3.40.605.10">
    <property type="entry name" value="Aldehyde Dehydrogenase, Chain A, domain 1"/>
    <property type="match status" value="1"/>
</dbReference>
<name>A0ABT1M374_9MYCO</name>
<comment type="caution">
    <text evidence="3">The sequence shown here is derived from an EMBL/GenBank/DDBJ whole genome shotgun (WGS) entry which is preliminary data.</text>
</comment>
<dbReference type="InterPro" id="IPR016161">
    <property type="entry name" value="Ald_DH/histidinol_DH"/>
</dbReference>
<dbReference type="Proteomes" id="UP001651690">
    <property type="component" value="Unassembled WGS sequence"/>
</dbReference>
<gene>
    <name evidence="3" type="ORF">NM203_15580</name>
</gene>
<dbReference type="InterPro" id="IPR016163">
    <property type="entry name" value="Ald_DH_C"/>
</dbReference>
<dbReference type="SUPFAM" id="SSF53720">
    <property type="entry name" value="ALDH-like"/>
    <property type="match status" value="1"/>
</dbReference>
<evidence type="ECO:0000313" key="4">
    <source>
        <dbReference type="Proteomes" id="UP001651690"/>
    </source>
</evidence>
<dbReference type="PROSITE" id="PS00070">
    <property type="entry name" value="ALDEHYDE_DEHYDR_CYS"/>
    <property type="match status" value="1"/>
</dbReference>
<evidence type="ECO:0000313" key="3">
    <source>
        <dbReference type="EMBL" id="MCP9273610.1"/>
    </source>
</evidence>
<feature type="domain" description="Aldehyde dehydrogenase" evidence="2">
    <location>
        <begin position="18"/>
        <end position="472"/>
    </location>
</feature>
<reference evidence="3 4" key="1">
    <citation type="submission" date="2022-06" db="EMBL/GenBank/DDBJ databases">
        <title>Mycolicibacterium sp. CAU 1645 isolated from seawater.</title>
        <authorList>
            <person name="Kim W."/>
        </authorList>
    </citation>
    <scope>NUCLEOTIDE SEQUENCE [LARGE SCALE GENOMIC DNA]</scope>
    <source>
        <strain evidence="3 4">CAU 1645</strain>
    </source>
</reference>
<dbReference type="Gene3D" id="3.40.309.10">
    <property type="entry name" value="Aldehyde Dehydrogenase, Chain A, domain 2"/>
    <property type="match status" value="1"/>
</dbReference>
<sequence>MTQTATDMRALAPVGRRSIVNPATGAVIDAVPEQGPDAVDTAVASALAAFEGGVWPAMVRSERAGLLLRIADAIDADSERLYTLEALNNGRPITETRAQLSRVPEWFRYNAGLLASQRQSVLPGDGPYLTYQQRLPLGVCGIITPFNHPLLILARSLSAALANGNTVVVKPSELTPLTTLALLDIMSGAGLPDGVVNVVTGGRDAGIRLTQHPDVAKITLTGGTEAGRAAALATAARFARVTAELGGKTPVLVFDDVDPVAAAEGAAFAAFVAAGQSCVAGSRFLVQRANYDAFVTALAARARDIRIGDPTQPDTQMGPLISARQRDKVRGLIETGIAEGARLAAGGRQPDLPEPLRAGFFLQPTVLADATMEMTVAREEIFGPVAVVIPFDDEDDAVRMANDNRYGLGAGVWTTDIGRAHRVAARIVAGMVWINDHHRLEPSLPWGGVKESGVGKDAGSESFDDFSWIKTIVTRTASEPVDWYGGREQGRLN</sequence>
<keyword evidence="4" id="KW-1185">Reference proteome</keyword>